<evidence type="ECO:0000313" key="7">
    <source>
        <dbReference type="EMBL" id="MEL4304424.1"/>
    </source>
</evidence>
<keyword evidence="2" id="KW-0677">Repeat</keyword>
<dbReference type="EMBL" id="JBCAUS010000002">
    <property type="protein sequence ID" value="MEL4304424.1"/>
    <property type="molecule type" value="Genomic_DNA"/>
</dbReference>
<gene>
    <name evidence="7" type="ORF">WOA13_01045</name>
</gene>
<dbReference type="SMART" id="SM00722">
    <property type="entry name" value="CASH"/>
    <property type="match status" value="3"/>
</dbReference>
<comment type="pathway">
    <text evidence="1">Protein modification; protein ubiquitination.</text>
</comment>
<dbReference type="NCBIfam" id="TIGR03804">
    <property type="entry name" value="para_beta_helix"/>
    <property type="match status" value="7"/>
</dbReference>
<feature type="domain" description="Carbohydrate-binding/sugar hydrolysis" evidence="6">
    <location>
        <begin position="55"/>
        <end position="188"/>
    </location>
</feature>
<keyword evidence="5" id="KW-0472">Membrane</keyword>
<keyword evidence="5" id="KW-0812">Transmembrane</keyword>
<feature type="compositionally biased region" description="Low complexity" evidence="4">
    <location>
        <begin position="715"/>
        <end position="724"/>
    </location>
</feature>
<dbReference type="InterPro" id="IPR022441">
    <property type="entry name" value="Para_beta_helix_rpt-2"/>
</dbReference>
<dbReference type="Gene3D" id="2.160.20.10">
    <property type="entry name" value="Single-stranded right-handed beta-helix, Pectin lyase-like"/>
    <property type="match status" value="3"/>
</dbReference>
<reference evidence="7 8" key="1">
    <citation type="submission" date="2024-04" db="EMBL/GenBank/DDBJ databases">
        <title>Methanococcoides sp. LMO-2.</title>
        <authorList>
            <person name="Liang L."/>
        </authorList>
    </citation>
    <scope>NUCLEOTIDE SEQUENCE [LARGE SCALE GENOMIC DNA]</scope>
    <source>
        <strain evidence="7 8">LMO-2</strain>
    </source>
</reference>
<evidence type="ECO:0000256" key="4">
    <source>
        <dbReference type="SAM" id="MobiDB-lite"/>
    </source>
</evidence>
<keyword evidence="3" id="KW-0833">Ubl conjugation pathway</keyword>
<feature type="domain" description="Carbohydrate-binding/sugar hydrolysis" evidence="6">
    <location>
        <begin position="386"/>
        <end position="518"/>
    </location>
</feature>
<dbReference type="PANTHER" id="PTHR22990:SF15">
    <property type="entry name" value="F-BOX ONLY PROTEIN 10"/>
    <property type="match status" value="1"/>
</dbReference>
<proteinExistence type="predicted"/>
<sequence length="948" mass="100256">MKLYGMIFVVLLAFITIGTASADTITVNNSTGTIANYTSIQDAVDAAINGDTILVYSGTYTEIVSVDKELTIESDSGNPDDTIVLITSPSNYVILVEENNVNINGFSVVGLNNNTGILLSGVEGCTISDNVLSDNFAGIRLDHSSNNVVSGNNASLNNDTGIGLQDSSYNTLNDNTANLNLDVGIWLSNSSNNMLSDNTANLNTEKGIGLLDSDDNTLDRNIVNLNTETGIDLLNSNNNIFDSNNVLNNSEGIILENSSINRLESNIVSYNLDDGIFLENSSDNMLLSNTANWNGNVSDDSAYAGIKLLYSINNTLSSNTVSWNDDTGIGLFDSNNNILNSNVLSYNLDDGIYLENSNNNTLSSNTASDNYYGIRVVESSDNELLDNIADLNEHAGISVRQSSTTNTLSNNTANSNVDIGIGLLNSSENTFTDNTVSNNSYGIYVENASSNLLFNNYFNNTNNANFLGTNDNTWNTTRIVGTNIVGGIYLGGNFWADPDGTGFSQVTDDLNGDGICDEQYNLTDPVFDIDFLPLSIVNDDLLPVINITSPADGSGTNVSSVTVSGLVNGTGSMPLVTVNGVAAATTIVDFDGTFTATVPLVAGSNTIYANVTDAAGNTGTTSMNVFFDEFDPVINITSPADGSSTKSSSITVSGLVDGTNSVPVVTVNGVNAATTLVDYNGTFTATVPLVLGSNTIYANVTDSAGNTNTTFVNVTRTSSSSGSGSSSGGGGGGGATGEAFENILVKDAATSKVITGELSRYDFGEEKCHIIYVQFSGLINAGQISTLIEVLKDTSTLVDSSAPGIVYQNMNIWVGNAAFSDDKLEDSVIGFRVSKEWLSENGIDSSSVSLYRHNGGKWNQLSTNNVDEDDEYIYFEARTPGFSPFAISGFEEGAEIVHGEDNTTASEDDAPAEENEDSQPEPNGIPWISTGSMVLILVGVHLIMRKRN</sequence>
<dbReference type="InterPro" id="IPR051550">
    <property type="entry name" value="SCF-Subunits/Alg-Epimerases"/>
</dbReference>
<dbReference type="InterPro" id="IPR006626">
    <property type="entry name" value="PbH1"/>
</dbReference>
<feature type="compositionally biased region" description="Gly residues" evidence="4">
    <location>
        <begin position="725"/>
        <end position="734"/>
    </location>
</feature>
<dbReference type="NCBIfam" id="TIGR04213">
    <property type="entry name" value="PGF_pre_PGF"/>
    <property type="match status" value="1"/>
</dbReference>
<dbReference type="InterPro" id="IPR006633">
    <property type="entry name" value="Carb-bd_sugar_hydrolysis-dom"/>
</dbReference>
<evidence type="ECO:0000313" key="8">
    <source>
        <dbReference type="Proteomes" id="UP001396646"/>
    </source>
</evidence>
<evidence type="ECO:0000256" key="1">
    <source>
        <dbReference type="ARBA" id="ARBA00004906"/>
    </source>
</evidence>
<dbReference type="InterPro" id="IPR013783">
    <property type="entry name" value="Ig-like_fold"/>
</dbReference>
<dbReference type="SMART" id="SM00710">
    <property type="entry name" value="PbH1"/>
    <property type="match status" value="13"/>
</dbReference>
<dbReference type="RefSeq" id="WP_342126148.1">
    <property type="nucleotide sequence ID" value="NZ_JBCAUS010000002.1"/>
</dbReference>
<evidence type="ECO:0000256" key="3">
    <source>
        <dbReference type="ARBA" id="ARBA00022786"/>
    </source>
</evidence>
<organism evidence="7 8">
    <name type="scientific">Methanococcoides cohabitans</name>
    <dbReference type="NCBI Taxonomy" id="3136559"/>
    <lineage>
        <taxon>Archaea</taxon>
        <taxon>Methanobacteriati</taxon>
        <taxon>Methanobacteriota</taxon>
        <taxon>Stenosarchaea group</taxon>
        <taxon>Methanomicrobia</taxon>
        <taxon>Methanosarcinales</taxon>
        <taxon>Methanosarcinaceae</taxon>
        <taxon>Methanococcoides</taxon>
    </lineage>
</organism>
<protein>
    <submittedName>
        <fullName evidence="7">NosD domain-containing protein</fullName>
    </submittedName>
</protein>
<evidence type="ECO:0000256" key="5">
    <source>
        <dbReference type="SAM" id="Phobius"/>
    </source>
</evidence>
<evidence type="ECO:0000259" key="6">
    <source>
        <dbReference type="SMART" id="SM00722"/>
    </source>
</evidence>
<dbReference type="InterPro" id="IPR011050">
    <property type="entry name" value="Pectin_lyase_fold/virulence"/>
</dbReference>
<dbReference type="Pfam" id="PF05048">
    <property type="entry name" value="NosD"/>
    <property type="match status" value="2"/>
</dbReference>
<dbReference type="Proteomes" id="UP001396646">
    <property type="component" value="Unassembled WGS sequence"/>
</dbReference>
<accession>A0ABU9KPW6</accession>
<dbReference type="SUPFAM" id="SSF51126">
    <property type="entry name" value="Pectin lyase-like"/>
    <property type="match status" value="3"/>
</dbReference>
<feature type="region of interest" description="Disordered" evidence="4">
    <location>
        <begin position="715"/>
        <end position="734"/>
    </location>
</feature>
<dbReference type="InterPro" id="IPR026453">
    <property type="entry name" value="PGF_pre_PGF"/>
</dbReference>
<dbReference type="InterPro" id="IPR007742">
    <property type="entry name" value="NosD_dom"/>
</dbReference>
<feature type="region of interest" description="Disordered" evidence="4">
    <location>
        <begin position="901"/>
        <end position="926"/>
    </location>
</feature>
<name>A0ABU9KPW6_9EURY</name>
<dbReference type="Gene3D" id="2.60.40.10">
    <property type="entry name" value="Immunoglobulins"/>
    <property type="match status" value="2"/>
</dbReference>
<dbReference type="PANTHER" id="PTHR22990">
    <property type="entry name" value="F-BOX ONLY PROTEIN"/>
    <property type="match status" value="1"/>
</dbReference>
<keyword evidence="5" id="KW-1133">Transmembrane helix</keyword>
<comment type="caution">
    <text evidence="7">The sequence shown here is derived from an EMBL/GenBank/DDBJ whole genome shotgun (WGS) entry which is preliminary data.</text>
</comment>
<feature type="compositionally biased region" description="Acidic residues" evidence="4">
    <location>
        <begin position="906"/>
        <end position="919"/>
    </location>
</feature>
<feature type="domain" description="Carbohydrate-binding/sugar hydrolysis" evidence="6">
    <location>
        <begin position="249"/>
        <end position="377"/>
    </location>
</feature>
<feature type="transmembrane region" description="Helical" evidence="5">
    <location>
        <begin position="924"/>
        <end position="944"/>
    </location>
</feature>
<evidence type="ECO:0000256" key="2">
    <source>
        <dbReference type="ARBA" id="ARBA00022737"/>
    </source>
</evidence>
<dbReference type="Pfam" id="PF09136">
    <property type="entry name" value="Glucodextran_B"/>
    <property type="match status" value="2"/>
</dbReference>
<dbReference type="InterPro" id="IPR012334">
    <property type="entry name" value="Pectin_lyas_fold"/>
</dbReference>
<keyword evidence="8" id="KW-1185">Reference proteome</keyword>